<organism evidence="2 3">
    <name type="scientific">Ramlibacter aurantiacus</name>
    <dbReference type="NCBI Taxonomy" id="2801330"/>
    <lineage>
        <taxon>Bacteria</taxon>
        <taxon>Pseudomonadati</taxon>
        <taxon>Pseudomonadota</taxon>
        <taxon>Betaproteobacteria</taxon>
        <taxon>Burkholderiales</taxon>
        <taxon>Comamonadaceae</taxon>
        <taxon>Ramlibacter</taxon>
    </lineage>
</organism>
<evidence type="ECO:0000313" key="2">
    <source>
        <dbReference type="EMBL" id="MBL0423212.1"/>
    </source>
</evidence>
<reference evidence="2" key="1">
    <citation type="submission" date="2021-01" db="EMBL/GenBank/DDBJ databases">
        <title>Ramlibacter sp. strain AW1 16S ribosomal RNA gene Genome sequencing and assembly.</title>
        <authorList>
            <person name="Kang M."/>
        </authorList>
    </citation>
    <scope>NUCLEOTIDE SEQUENCE</scope>
    <source>
        <strain evidence="2">AW1</strain>
    </source>
</reference>
<dbReference type="RefSeq" id="WP_201686351.1">
    <property type="nucleotide sequence ID" value="NZ_JAEQNA010000012.1"/>
</dbReference>
<comment type="caution">
    <text evidence="2">The sequence shown here is derived from an EMBL/GenBank/DDBJ whole genome shotgun (WGS) entry which is preliminary data.</text>
</comment>
<evidence type="ECO:0000256" key="1">
    <source>
        <dbReference type="SAM" id="SignalP"/>
    </source>
</evidence>
<gene>
    <name evidence="2" type="ORF">JI739_22945</name>
</gene>
<evidence type="ECO:0000313" key="3">
    <source>
        <dbReference type="Proteomes" id="UP000613011"/>
    </source>
</evidence>
<feature type="chain" id="PRO_5037533468" description="CsbD family protein" evidence="1">
    <location>
        <begin position="17"/>
        <end position="74"/>
    </location>
</feature>
<evidence type="ECO:0008006" key="4">
    <source>
        <dbReference type="Google" id="ProtNLM"/>
    </source>
</evidence>
<dbReference type="EMBL" id="JAEQNA010000012">
    <property type="protein sequence ID" value="MBL0423212.1"/>
    <property type="molecule type" value="Genomic_DNA"/>
</dbReference>
<feature type="signal peptide" evidence="1">
    <location>
        <begin position="1"/>
        <end position="16"/>
    </location>
</feature>
<accession>A0A936ZNW6</accession>
<sequence length="74" mass="7798">MALVLAAAVLVLPGCAAMENTRNAVARTGNQLGQKVEQVDQKVSGPLERSRAKQVIDNTGAKIDRAVDGALKRN</sequence>
<proteinExistence type="predicted"/>
<dbReference type="AlphaFoldDB" id="A0A936ZNW6"/>
<keyword evidence="1" id="KW-0732">Signal</keyword>
<protein>
    <recommendedName>
        <fullName evidence="4">CsbD family protein</fullName>
    </recommendedName>
</protein>
<dbReference type="Proteomes" id="UP000613011">
    <property type="component" value="Unassembled WGS sequence"/>
</dbReference>
<keyword evidence="3" id="KW-1185">Reference proteome</keyword>
<name>A0A936ZNW6_9BURK</name>